<dbReference type="EMBL" id="KV454290">
    <property type="protein sequence ID" value="ODQ75826.1"/>
    <property type="molecule type" value="Genomic_DNA"/>
</dbReference>
<feature type="compositionally biased region" description="Polar residues" evidence="7">
    <location>
        <begin position="1"/>
        <end position="21"/>
    </location>
</feature>
<proteinExistence type="inferred from homology"/>
<dbReference type="Pfam" id="PF02229">
    <property type="entry name" value="PC4"/>
    <property type="match status" value="1"/>
</dbReference>
<dbReference type="GO" id="GO:0003677">
    <property type="term" value="F:DNA binding"/>
    <property type="evidence" value="ECO:0007669"/>
    <property type="project" value="UniProtKB-KW"/>
</dbReference>
<protein>
    <recommendedName>
        <fullName evidence="8">Transcriptional coactivator p15 (PC4) C-terminal domain-containing protein</fullName>
    </recommendedName>
</protein>
<dbReference type="InterPro" id="IPR009044">
    <property type="entry name" value="ssDNA-bd_transcriptional_reg"/>
</dbReference>
<evidence type="ECO:0000256" key="6">
    <source>
        <dbReference type="ARBA" id="ARBA00023242"/>
    </source>
</evidence>
<dbReference type="Proteomes" id="UP000094385">
    <property type="component" value="Unassembled WGS sequence"/>
</dbReference>
<dbReference type="PANTHER" id="PTHR13215">
    <property type="entry name" value="RNA POLYMERASE II TRANSCRIPTIONAL COACTIVATOR"/>
    <property type="match status" value="1"/>
</dbReference>
<dbReference type="InterPro" id="IPR045125">
    <property type="entry name" value="Sub1/Tcp4-like"/>
</dbReference>
<dbReference type="SUPFAM" id="SSF54447">
    <property type="entry name" value="ssDNA-binding transcriptional regulator domain"/>
    <property type="match status" value="1"/>
</dbReference>
<dbReference type="OrthoDB" id="2505440at2759"/>
<comment type="subcellular location">
    <subcellularLocation>
        <location evidence="1">Nucleus</location>
    </subcellularLocation>
</comment>
<comment type="similarity">
    <text evidence="2">Belongs to the transcriptional coactivator PC4 family.</text>
</comment>
<dbReference type="GO" id="GO:0060261">
    <property type="term" value="P:positive regulation of transcription initiation by RNA polymerase II"/>
    <property type="evidence" value="ECO:0007669"/>
    <property type="project" value="InterPro"/>
</dbReference>
<evidence type="ECO:0000313" key="9">
    <source>
        <dbReference type="EMBL" id="ODQ75826.1"/>
    </source>
</evidence>
<dbReference type="InterPro" id="IPR003173">
    <property type="entry name" value="PC4_C"/>
</dbReference>
<evidence type="ECO:0000313" key="10">
    <source>
        <dbReference type="Proteomes" id="UP000094385"/>
    </source>
</evidence>
<keyword evidence="5" id="KW-0804">Transcription</keyword>
<name>A0A1E3QDS6_LIPST</name>
<keyword evidence="6" id="KW-0539">Nucleus</keyword>
<dbReference type="GO" id="GO:0005634">
    <property type="term" value="C:nucleus"/>
    <property type="evidence" value="ECO:0007669"/>
    <property type="project" value="UniProtKB-SubCell"/>
</dbReference>
<feature type="region of interest" description="Disordered" evidence="7">
    <location>
        <begin position="1"/>
        <end position="42"/>
    </location>
</feature>
<dbReference type="GO" id="GO:0003713">
    <property type="term" value="F:transcription coactivator activity"/>
    <property type="evidence" value="ECO:0007669"/>
    <property type="project" value="InterPro"/>
</dbReference>
<keyword evidence="3" id="KW-0805">Transcription regulation</keyword>
<dbReference type="Gene3D" id="2.30.31.10">
    <property type="entry name" value="Transcriptional Coactivator Pc4, Chain A"/>
    <property type="match status" value="1"/>
</dbReference>
<evidence type="ECO:0000259" key="8">
    <source>
        <dbReference type="Pfam" id="PF02229"/>
    </source>
</evidence>
<keyword evidence="4" id="KW-0238">DNA-binding</keyword>
<evidence type="ECO:0000256" key="2">
    <source>
        <dbReference type="ARBA" id="ARBA00009001"/>
    </source>
</evidence>
<evidence type="ECO:0000256" key="3">
    <source>
        <dbReference type="ARBA" id="ARBA00023015"/>
    </source>
</evidence>
<keyword evidence="10" id="KW-1185">Reference proteome</keyword>
<evidence type="ECO:0000256" key="1">
    <source>
        <dbReference type="ARBA" id="ARBA00004123"/>
    </source>
</evidence>
<feature type="region of interest" description="Disordered" evidence="7">
    <location>
        <begin position="119"/>
        <end position="158"/>
    </location>
</feature>
<evidence type="ECO:0000256" key="7">
    <source>
        <dbReference type="SAM" id="MobiDB-lite"/>
    </source>
</evidence>
<dbReference type="STRING" id="675824.A0A1E3QDS6"/>
<organism evidence="9 10">
    <name type="scientific">Lipomyces starkeyi NRRL Y-11557</name>
    <dbReference type="NCBI Taxonomy" id="675824"/>
    <lineage>
        <taxon>Eukaryota</taxon>
        <taxon>Fungi</taxon>
        <taxon>Dikarya</taxon>
        <taxon>Ascomycota</taxon>
        <taxon>Saccharomycotina</taxon>
        <taxon>Lipomycetes</taxon>
        <taxon>Lipomycetales</taxon>
        <taxon>Lipomycetaceae</taxon>
        <taxon>Lipomyces</taxon>
    </lineage>
</organism>
<reference evidence="9 10" key="1">
    <citation type="journal article" date="2016" name="Proc. Natl. Acad. Sci. U.S.A.">
        <title>Comparative genomics of biotechnologically important yeasts.</title>
        <authorList>
            <person name="Riley R."/>
            <person name="Haridas S."/>
            <person name="Wolfe K.H."/>
            <person name="Lopes M.R."/>
            <person name="Hittinger C.T."/>
            <person name="Goeker M."/>
            <person name="Salamov A.A."/>
            <person name="Wisecaver J.H."/>
            <person name="Long T.M."/>
            <person name="Calvey C.H."/>
            <person name="Aerts A.L."/>
            <person name="Barry K.W."/>
            <person name="Choi C."/>
            <person name="Clum A."/>
            <person name="Coughlan A.Y."/>
            <person name="Deshpande S."/>
            <person name="Douglass A.P."/>
            <person name="Hanson S.J."/>
            <person name="Klenk H.-P."/>
            <person name="LaButti K.M."/>
            <person name="Lapidus A."/>
            <person name="Lindquist E.A."/>
            <person name="Lipzen A.M."/>
            <person name="Meier-Kolthoff J.P."/>
            <person name="Ohm R.A."/>
            <person name="Otillar R.P."/>
            <person name="Pangilinan J.L."/>
            <person name="Peng Y."/>
            <person name="Rokas A."/>
            <person name="Rosa C.A."/>
            <person name="Scheuner C."/>
            <person name="Sibirny A.A."/>
            <person name="Slot J.C."/>
            <person name="Stielow J.B."/>
            <person name="Sun H."/>
            <person name="Kurtzman C.P."/>
            <person name="Blackwell M."/>
            <person name="Grigoriev I.V."/>
            <person name="Jeffries T.W."/>
        </authorList>
    </citation>
    <scope>NUCLEOTIDE SEQUENCE [LARGE SCALE GENOMIC DNA]</scope>
    <source>
        <strain evidence="9 10">NRRL Y-11557</strain>
    </source>
</reference>
<sequence length="158" mass="17725">MPPKHFSSTHNSSGYKSNYASNPYKRSKMESMDEDQDKPSGTAILDIDIGKRKRLLVRDFKGTPLVDIREFYSKTNPNGSEVWLPGRKGISLTIDVWETVVAHIGDIENALKRLQDHEVDTKGEVGDDGLKQDESEVETKGDSLEVNSEEESNQLSNE</sequence>
<gene>
    <name evidence="9" type="ORF">LIPSTDRAFT_68478</name>
</gene>
<evidence type="ECO:0000256" key="4">
    <source>
        <dbReference type="ARBA" id="ARBA00023125"/>
    </source>
</evidence>
<accession>A0A1E3QDS6</accession>
<dbReference type="AlphaFoldDB" id="A0A1E3QDS6"/>
<evidence type="ECO:0000256" key="5">
    <source>
        <dbReference type="ARBA" id="ARBA00023163"/>
    </source>
</evidence>
<feature type="domain" description="Transcriptional coactivator p15 (PC4) C-terminal" evidence="8">
    <location>
        <begin position="48"/>
        <end position="102"/>
    </location>
</feature>
<feature type="compositionally biased region" description="Basic and acidic residues" evidence="7">
    <location>
        <begin position="119"/>
        <end position="143"/>
    </location>
</feature>